<sequence>MSISIDQIIVWVIIGIIGGSLAGLIVRWDKKGFGLASNIALGLVGALVGGMLFRLFGIWPDLDRISISLRDILAAVLGSLLVLLAKWLYDRYKSTP</sequence>
<dbReference type="InterPro" id="IPR007341">
    <property type="entry name" value="Transgly_assoc"/>
</dbReference>
<protein>
    <submittedName>
        <fullName evidence="8">Transglycosylase associated protein</fullName>
    </submittedName>
</protein>
<dbReference type="PANTHER" id="PTHR33884:SF3">
    <property type="entry name" value="UPF0410 PROTEIN YMGE"/>
    <property type="match status" value="1"/>
</dbReference>
<keyword evidence="9" id="KW-1185">Reference proteome</keyword>
<keyword evidence="6 7" id="KW-0472">Membrane</keyword>
<dbReference type="Pfam" id="PF04226">
    <property type="entry name" value="Transgly_assoc"/>
    <property type="match status" value="1"/>
</dbReference>
<comment type="similarity">
    <text evidence="2">Belongs to the UPF0410 family.</text>
</comment>
<evidence type="ECO:0000313" key="9">
    <source>
        <dbReference type="Proteomes" id="UP000033187"/>
    </source>
</evidence>
<comment type="subcellular location">
    <subcellularLocation>
        <location evidence="1">Cell membrane</location>
        <topology evidence="1">Multi-pass membrane protein</topology>
    </subcellularLocation>
</comment>
<accession>A0A0D6JLF8</accession>
<organism evidence="8 9">
    <name type="scientific">Candidatus Filomicrobium marinum</name>
    <dbReference type="NCBI Taxonomy" id="1608628"/>
    <lineage>
        <taxon>Bacteria</taxon>
        <taxon>Pseudomonadati</taxon>
        <taxon>Pseudomonadota</taxon>
        <taxon>Alphaproteobacteria</taxon>
        <taxon>Hyphomicrobiales</taxon>
        <taxon>Hyphomicrobiaceae</taxon>
        <taxon>Filomicrobium</taxon>
    </lineage>
</organism>
<dbReference type="GO" id="GO:0005886">
    <property type="term" value="C:plasma membrane"/>
    <property type="evidence" value="ECO:0007669"/>
    <property type="project" value="UniProtKB-SubCell"/>
</dbReference>
<evidence type="ECO:0000256" key="5">
    <source>
        <dbReference type="ARBA" id="ARBA00022989"/>
    </source>
</evidence>
<evidence type="ECO:0000313" key="8">
    <source>
        <dbReference type="EMBL" id="CPR22512.1"/>
    </source>
</evidence>
<gene>
    <name evidence="8" type="ORF">YBN1229_v1_3945</name>
</gene>
<keyword evidence="3" id="KW-1003">Cell membrane</keyword>
<dbReference type="Proteomes" id="UP000033187">
    <property type="component" value="Chromosome 1"/>
</dbReference>
<feature type="transmembrane region" description="Helical" evidence="7">
    <location>
        <begin position="72"/>
        <end position="89"/>
    </location>
</feature>
<evidence type="ECO:0000256" key="6">
    <source>
        <dbReference type="ARBA" id="ARBA00023136"/>
    </source>
</evidence>
<reference evidence="9" key="1">
    <citation type="submission" date="2015-02" db="EMBL/GenBank/DDBJ databases">
        <authorList>
            <person name="Chooi Y.-H."/>
        </authorList>
    </citation>
    <scope>NUCLEOTIDE SEQUENCE [LARGE SCALE GENOMIC DNA]</scope>
    <source>
        <strain evidence="9">strain Y</strain>
    </source>
</reference>
<name>A0A0D6JLF8_9HYPH</name>
<dbReference type="AlphaFoldDB" id="A0A0D6JLF8"/>
<dbReference type="RefSeq" id="WP_046479537.1">
    <property type="nucleotide sequence ID" value="NZ_LN829118.1"/>
</dbReference>
<feature type="transmembrane region" description="Helical" evidence="7">
    <location>
        <begin position="6"/>
        <end position="26"/>
    </location>
</feature>
<dbReference type="EMBL" id="LN829119">
    <property type="protein sequence ID" value="CPR22512.1"/>
    <property type="molecule type" value="Genomic_DNA"/>
</dbReference>
<feature type="transmembrane region" description="Helical" evidence="7">
    <location>
        <begin position="38"/>
        <end position="60"/>
    </location>
</feature>
<evidence type="ECO:0000256" key="3">
    <source>
        <dbReference type="ARBA" id="ARBA00022475"/>
    </source>
</evidence>
<evidence type="ECO:0000256" key="7">
    <source>
        <dbReference type="SAM" id="Phobius"/>
    </source>
</evidence>
<dbReference type="KEGG" id="fil:BN1229_v1_3958"/>
<evidence type="ECO:0000256" key="4">
    <source>
        <dbReference type="ARBA" id="ARBA00022692"/>
    </source>
</evidence>
<keyword evidence="5 7" id="KW-1133">Transmembrane helix</keyword>
<keyword evidence="4 7" id="KW-0812">Transmembrane</keyword>
<evidence type="ECO:0000256" key="2">
    <source>
        <dbReference type="ARBA" id="ARBA00011006"/>
    </source>
</evidence>
<dbReference type="PANTHER" id="PTHR33884">
    <property type="entry name" value="UPF0410 PROTEIN YMGE"/>
    <property type="match status" value="1"/>
</dbReference>
<dbReference type="KEGG" id="fiy:BN1229_v1_3945"/>
<evidence type="ECO:0000256" key="1">
    <source>
        <dbReference type="ARBA" id="ARBA00004651"/>
    </source>
</evidence>
<proteinExistence type="inferred from homology"/>